<dbReference type="GO" id="GO:0004252">
    <property type="term" value="F:serine-type endopeptidase activity"/>
    <property type="evidence" value="ECO:0007669"/>
    <property type="project" value="InterPro"/>
</dbReference>
<evidence type="ECO:0000313" key="7">
    <source>
        <dbReference type="EMBL" id="TFJ82066.1"/>
    </source>
</evidence>
<dbReference type="GO" id="GO:0006465">
    <property type="term" value="P:signal peptide processing"/>
    <property type="evidence" value="ECO:0007669"/>
    <property type="project" value="InterPro"/>
</dbReference>
<name>A0A4D9CT91_9STRA</name>
<accession>A0A4D9CT91</accession>
<comment type="subcellular location">
    <subcellularLocation>
        <location evidence="1">Membrane</location>
        <topology evidence="1">Single-pass membrane protein</topology>
    </subcellularLocation>
</comment>
<evidence type="ECO:0008006" key="9">
    <source>
        <dbReference type="Google" id="ProtNLM"/>
    </source>
</evidence>
<protein>
    <recommendedName>
        <fullName evidence="9">Mitochondrial inner membrane protease subunit 2</fullName>
    </recommendedName>
</protein>
<dbReference type="CDD" id="cd06530">
    <property type="entry name" value="S26_SPase_I"/>
    <property type="match status" value="1"/>
</dbReference>
<keyword evidence="5" id="KW-1133">Transmembrane helix</keyword>
<proteinExistence type="predicted"/>
<dbReference type="Gene3D" id="2.10.109.10">
    <property type="entry name" value="Umud Fragment, subunit A"/>
    <property type="match status" value="1"/>
</dbReference>
<keyword evidence="6" id="KW-0472">Membrane</keyword>
<evidence type="ECO:0000256" key="3">
    <source>
        <dbReference type="ARBA" id="ARBA00022692"/>
    </source>
</evidence>
<keyword evidence="8" id="KW-1185">Reference proteome</keyword>
<dbReference type="OrthoDB" id="9996127at2759"/>
<keyword evidence="4" id="KW-0378">Hydrolase</keyword>
<comment type="caution">
    <text evidence="7">The sequence shown here is derived from an EMBL/GenBank/DDBJ whole genome shotgun (WGS) entry which is preliminary data.</text>
</comment>
<evidence type="ECO:0000256" key="6">
    <source>
        <dbReference type="ARBA" id="ARBA00023136"/>
    </source>
</evidence>
<dbReference type="AlphaFoldDB" id="A0A4D9CT91"/>
<evidence type="ECO:0000256" key="2">
    <source>
        <dbReference type="ARBA" id="ARBA00022670"/>
    </source>
</evidence>
<dbReference type="EMBL" id="SDOX01000121">
    <property type="protein sequence ID" value="TFJ82066.1"/>
    <property type="molecule type" value="Genomic_DNA"/>
</dbReference>
<dbReference type="InterPro" id="IPR037730">
    <property type="entry name" value="IMP2"/>
</dbReference>
<reference evidence="7 8" key="1">
    <citation type="submission" date="2019-01" db="EMBL/GenBank/DDBJ databases">
        <title>Nuclear Genome Assembly of the Microalgal Biofuel strain Nannochloropsis salina CCMP1776.</title>
        <authorList>
            <person name="Hovde B."/>
        </authorList>
    </citation>
    <scope>NUCLEOTIDE SEQUENCE [LARGE SCALE GENOMIC DNA]</scope>
    <source>
        <strain evidence="7 8">CCMP1776</strain>
    </source>
</reference>
<organism evidence="7 8">
    <name type="scientific">Nannochloropsis salina CCMP1776</name>
    <dbReference type="NCBI Taxonomy" id="1027361"/>
    <lineage>
        <taxon>Eukaryota</taxon>
        <taxon>Sar</taxon>
        <taxon>Stramenopiles</taxon>
        <taxon>Ochrophyta</taxon>
        <taxon>Eustigmatophyceae</taxon>
        <taxon>Eustigmatales</taxon>
        <taxon>Monodopsidaceae</taxon>
        <taxon>Microchloropsis</taxon>
        <taxon>Microchloropsis salina</taxon>
    </lineage>
</organism>
<dbReference type="PANTHER" id="PTHR46041">
    <property type="entry name" value="MITOCHONDRIAL INNER MEMBRANE PROTEASE SUBUNIT 2"/>
    <property type="match status" value="1"/>
</dbReference>
<dbReference type="PANTHER" id="PTHR46041:SF2">
    <property type="entry name" value="MITOCHONDRIAL INNER MEMBRANE PROTEASE SUBUNIT 2"/>
    <property type="match status" value="1"/>
</dbReference>
<dbReference type="Proteomes" id="UP000355283">
    <property type="component" value="Unassembled WGS sequence"/>
</dbReference>
<sequence length="184" mass="20779">MVTTGGFSAFSSSGNVRRLLSTLSFLPVGVAVNELIGSFMFVDGRSMQPTLNPAYSGSYTSSRDLVFVAKWPIKVWRRYRKGEVVVLRSPVDPDVEVIRRLTGREREWRTRRVGMRQEPILEGFCWVTGDNPLYSEDSETYGPVPLALIEGWVAYVVWPLNRVGPVPKRVIQAPHAQRMPPQDL</sequence>
<dbReference type="InterPro" id="IPR019533">
    <property type="entry name" value="Peptidase_S26"/>
</dbReference>
<keyword evidence="2" id="KW-0645">Protease</keyword>
<dbReference type="GO" id="GO:0042720">
    <property type="term" value="C:mitochondrial inner membrane peptidase complex"/>
    <property type="evidence" value="ECO:0007669"/>
    <property type="project" value="InterPro"/>
</dbReference>
<dbReference type="InterPro" id="IPR036286">
    <property type="entry name" value="LexA/Signal_pep-like_sf"/>
</dbReference>
<evidence type="ECO:0000313" key="8">
    <source>
        <dbReference type="Proteomes" id="UP000355283"/>
    </source>
</evidence>
<keyword evidence="3" id="KW-0812">Transmembrane</keyword>
<evidence type="ECO:0000256" key="1">
    <source>
        <dbReference type="ARBA" id="ARBA00004167"/>
    </source>
</evidence>
<evidence type="ECO:0000256" key="4">
    <source>
        <dbReference type="ARBA" id="ARBA00022801"/>
    </source>
</evidence>
<dbReference type="SUPFAM" id="SSF51306">
    <property type="entry name" value="LexA/Signal peptidase"/>
    <property type="match status" value="1"/>
</dbReference>
<evidence type="ECO:0000256" key="5">
    <source>
        <dbReference type="ARBA" id="ARBA00022989"/>
    </source>
</evidence>
<gene>
    <name evidence="7" type="ORF">NSK_006732</name>
</gene>
<dbReference type="GO" id="GO:0006627">
    <property type="term" value="P:protein processing involved in protein targeting to mitochondrion"/>
    <property type="evidence" value="ECO:0007669"/>
    <property type="project" value="InterPro"/>
</dbReference>